<accession>A0A5N5QU73</accession>
<organism evidence="3 4">
    <name type="scientific">Ceratobasidium theobromae</name>
    <dbReference type="NCBI Taxonomy" id="1582974"/>
    <lineage>
        <taxon>Eukaryota</taxon>
        <taxon>Fungi</taxon>
        <taxon>Dikarya</taxon>
        <taxon>Basidiomycota</taxon>
        <taxon>Agaricomycotina</taxon>
        <taxon>Agaricomycetes</taxon>
        <taxon>Cantharellales</taxon>
        <taxon>Ceratobasidiaceae</taxon>
        <taxon>Ceratobasidium</taxon>
    </lineage>
</organism>
<proteinExistence type="predicted"/>
<comment type="caution">
    <text evidence="3">The sequence shown here is derived from an EMBL/GenBank/DDBJ whole genome shotgun (WGS) entry which is preliminary data.</text>
</comment>
<feature type="region of interest" description="Disordered" evidence="2">
    <location>
        <begin position="1"/>
        <end position="61"/>
    </location>
</feature>
<dbReference type="OrthoDB" id="10257948at2759"/>
<name>A0A5N5QU73_9AGAM</name>
<protein>
    <submittedName>
        <fullName evidence="3">Uncharacterized protein</fullName>
    </submittedName>
</protein>
<dbReference type="PANTHER" id="PTHR21148">
    <property type="entry name" value="THIOREDOXIN DOMAIN-CONTAINING PROTEIN 9"/>
    <property type="match status" value="1"/>
</dbReference>
<evidence type="ECO:0000256" key="2">
    <source>
        <dbReference type="SAM" id="MobiDB-lite"/>
    </source>
</evidence>
<sequence length="205" mass="23082">MSHSEDGDVLRPPTPEVDAKVSELASRLHRPDTSTRGGKEVAEDRSDDEDEDQLFEELEKDEFDMAALRERRMEELKAQITQVRDMRENEHGQLTEIIDEKEVIKTSAFCGECTMARREAPDQGVTLCDLLYTRRLQGQARFEELGNDDGFKTATLELRLTQSGVIDKPDAPRQKLVTPFGTTGMVGSSGSKIRGRDDSDDDFDD</sequence>
<evidence type="ECO:0000313" key="4">
    <source>
        <dbReference type="Proteomes" id="UP000383932"/>
    </source>
</evidence>
<feature type="compositionally biased region" description="Acidic residues" evidence="2">
    <location>
        <begin position="45"/>
        <end position="61"/>
    </location>
</feature>
<keyword evidence="4" id="KW-1185">Reference proteome</keyword>
<dbReference type="Proteomes" id="UP000383932">
    <property type="component" value="Unassembled WGS sequence"/>
</dbReference>
<evidence type="ECO:0000256" key="1">
    <source>
        <dbReference type="SAM" id="Coils"/>
    </source>
</evidence>
<feature type="coiled-coil region" evidence="1">
    <location>
        <begin position="66"/>
        <end position="93"/>
    </location>
</feature>
<reference evidence="3 4" key="1">
    <citation type="journal article" date="2019" name="Fungal Biol. Biotechnol.">
        <title>Draft genome sequence of fastidious pathogen Ceratobasidium theobromae, which causes vascular-streak dieback in Theobroma cacao.</title>
        <authorList>
            <person name="Ali S.S."/>
            <person name="Asman A."/>
            <person name="Shao J."/>
            <person name="Firmansyah A.P."/>
            <person name="Susilo A.W."/>
            <person name="Rosmana A."/>
            <person name="McMahon P."/>
            <person name="Junaid M."/>
            <person name="Guest D."/>
            <person name="Kheng T.Y."/>
            <person name="Meinhardt L.W."/>
            <person name="Bailey B.A."/>
        </authorList>
    </citation>
    <scope>NUCLEOTIDE SEQUENCE [LARGE SCALE GENOMIC DNA]</scope>
    <source>
        <strain evidence="3 4">CT2</strain>
    </source>
</reference>
<feature type="region of interest" description="Disordered" evidence="2">
    <location>
        <begin position="169"/>
        <end position="205"/>
    </location>
</feature>
<feature type="compositionally biased region" description="Basic and acidic residues" evidence="2">
    <location>
        <begin position="29"/>
        <end position="44"/>
    </location>
</feature>
<dbReference type="EMBL" id="SSOP01000010">
    <property type="protein sequence ID" value="KAB5595315.1"/>
    <property type="molecule type" value="Genomic_DNA"/>
</dbReference>
<evidence type="ECO:0000313" key="3">
    <source>
        <dbReference type="EMBL" id="KAB5595315.1"/>
    </source>
</evidence>
<dbReference type="AlphaFoldDB" id="A0A5N5QU73"/>
<gene>
    <name evidence="3" type="ORF">CTheo_1187</name>
</gene>
<keyword evidence="1" id="KW-0175">Coiled coil</keyword>